<dbReference type="STRING" id="1079859.SAMN04515674_10561"/>
<evidence type="ECO:0000259" key="1">
    <source>
        <dbReference type="Pfam" id="PF01642"/>
    </source>
</evidence>
<dbReference type="EMBL" id="FOXH01000005">
    <property type="protein sequence ID" value="SFP71053.1"/>
    <property type="molecule type" value="Genomic_DNA"/>
</dbReference>
<protein>
    <submittedName>
        <fullName evidence="2">Heterodimeric methylmalonyl-CoA mutase small subunit</fullName>
    </submittedName>
</protein>
<dbReference type="AlphaFoldDB" id="A0A1I5SK14"/>
<name>A0A1I5SK14_9BACT</name>
<dbReference type="InterPro" id="IPR006099">
    <property type="entry name" value="MeMalonylCoA_mutase_a/b_cat"/>
</dbReference>
<evidence type="ECO:0000313" key="3">
    <source>
        <dbReference type="Proteomes" id="UP000199306"/>
    </source>
</evidence>
<dbReference type="GO" id="GO:0031419">
    <property type="term" value="F:cobalamin binding"/>
    <property type="evidence" value="ECO:0007669"/>
    <property type="project" value="InterPro"/>
</dbReference>
<accession>A0A1I5SK14</accession>
<dbReference type="PANTHER" id="PTHR48101">
    <property type="entry name" value="METHYLMALONYL-COA MUTASE, MITOCHONDRIAL-RELATED"/>
    <property type="match status" value="1"/>
</dbReference>
<proteinExistence type="predicted"/>
<dbReference type="Gene3D" id="3.20.20.240">
    <property type="entry name" value="Methylmalonyl-CoA mutase"/>
    <property type="match status" value="1"/>
</dbReference>
<dbReference type="Pfam" id="PF01642">
    <property type="entry name" value="MM_CoA_mutase"/>
    <property type="match status" value="1"/>
</dbReference>
<gene>
    <name evidence="2" type="ORF">SAMN04515674_10561</name>
</gene>
<sequence>MKKTIFNEFAPVSKDLWHKQTLRDLKGKDFEETLLWHTNEGIVVEPYYTAEDLSTLPLSALQQVNCQDFNRNWQNRDQIKFDNTNKDNALIISSLKNGADSVQIDISGVPMGEIEFTKLFHNIKFSETPISFKIENNSLAVIEALLKFVNYRIRGTLNDDPIALFMTKGVWHENVWYEKAEVIKKVQDSPHFKVLTVNSHHFHNAGATAVQELAYTVSSLICVLDELTERGLALPEIVQNIECSLSVGTSYFTEIAKVRALRFLFAKLLEGYDFQAEYPQKISIHCQTSSYYDSSLSAHNNMLRATTEAMSALIGGCDALSVHAFNETFGAADDFGRRISRNVSSILKEESYFDKVKDPAAGSYFIENLTFQLAEKAWEIVKEVEEKGGILESFKRGEIQMTIRGSHLQNVENLKTGKKVMVGVNKFRDENTFFEKTQRNESNPENSNVSFELLKDLRVSEEFEK</sequence>
<feature type="domain" description="Methylmalonyl-CoA mutase alpha/beta chain catalytic" evidence="1">
    <location>
        <begin position="115"/>
        <end position="458"/>
    </location>
</feature>
<reference evidence="2 3" key="1">
    <citation type="submission" date="2016-10" db="EMBL/GenBank/DDBJ databases">
        <authorList>
            <person name="de Groot N.N."/>
        </authorList>
    </citation>
    <scope>NUCLEOTIDE SEQUENCE [LARGE SCALE GENOMIC DNA]</scope>
    <source>
        <strain evidence="3">E92,LMG 26720,CCM 7988</strain>
    </source>
</reference>
<dbReference type="GO" id="GO:0016866">
    <property type="term" value="F:intramolecular transferase activity"/>
    <property type="evidence" value="ECO:0007669"/>
    <property type="project" value="InterPro"/>
</dbReference>
<dbReference type="OrthoDB" id="9762378at2"/>
<evidence type="ECO:0000313" key="2">
    <source>
        <dbReference type="EMBL" id="SFP71053.1"/>
    </source>
</evidence>
<keyword evidence="3" id="KW-1185">Reference proteome</keyword>
<dbReference type="SUPFAM" id="SSF51703">
    <property type="entry name" value="Cobalamin (vitamin B12)-dependent enzymes"/>
    <property type="match status" value="1"/>
</dbReference>
<organism evidence="2 3">
    <name type="scientific">Pseudarcicella hirudinis</name>
    <dbReference type="NCBI Taxonomy" id="1079859"/>
    <lineage>
        <taxon>Bacteria</taxon>
        <taxon>Pseudomonadati</taxon>
        <taxon>Bacteroidota</taxon>
        <taxon>Cytophagia</taxon>
        <taxon>Cytophagales</taxon>
        <taxon>Flectobacillaceae</taxon>
        <taxon>Pseudarcicella</taxon>
    </lineage>
</organism>
<dbReference type="Proteomes" id="UP000199306">
    <property type="component" value="Unassembled WGS sequence"/>
</dbReference>
<dbReference type="InterPro" id="IPR016176">
    <property type="entry name" value="Cbl-dep_enz_cat"/>
</dbReference>
<dbReference type="RefSeq" id="WP_092016393.1">
    <property type="nucleotide sequence ID" value="NZ_FOXH01000005.1"/>
</dbReference>
<dbReference type="PANTHER" id="PTHR48101:SF1">
    <property type="entry name" value="METHYLMALONYL-COA MUTASE, LARGE SUBUNIT"/>
    <property type="match status" value="1"/>
</dbReference>